<dbReference type="InterPro" id="IPR038081">
    <property type="entry name" value="CalX-like_sf"/>
</dbReference>
<evidence type="ECO:0000256" key="3">
    <source>
        <dbReference type="ARBA" id="ARBA00022837"/>
    </source>
</evidence>
<dbReference type="InterPro" id="IPR013320">
    <property type="entry name" value="ConA-like_dom_sf"/>
</dbReference>
<dbReference type="OrthoDB" id="2324346at2759"/>
<evidence type="ECO:0000256" key="2">
    <source>
        <dbReference type="ARBA" id="ARBA00022737"/>
    </source>
</evidence>
<feature type="domain" description="Calx-beta" evidence="4">
    <location>
        <begin position="336"/>
        <end position="439"/>
    </location>
</feature>
<dbReference type="GO" id="GO:0004930">
    <property type="term" value="F:G protein-coupled receptor activity"/>
    <property type="evidence" value="ECO:0007669"/>
    <property type="project" value="InterPro"/>
</dbReference>
<dbReference type="Pfam" id="PF03160">
    <property type="entry name" value="Calx-beta"/>
    <property type="match status" value="6"/>
</dbReference>
<reference evidence="5" key="1">
    <citation type="submission" date="2021-03" db="EMBL/GenBank/DDBJ databases">
        <authorList>
            <person name="Bekaert M."/>
        </authorList>
    </citation>
    <scope>NUCLEOTIDE SEQUENCE</scope>
</reference>
<keyword evidence="1" id="KW-0732">Signal</keyword>
<dbReference type="Pfam" id="PF13385">
    <property type="entry name" value="Laminin_G_3"/>
    <property type="match status" value="1"/>
</dbReference>
<evidence type="ECO:0000313" key="6">
    <source>
        <dbReference type="Proteomes" id="UP000683360"/>
    </source>
</evidence>
<dbReference type="Gene3D" id="2.60.40.2030">
    <property type="match status" value="5"/>
</dbReference>
<dbReference type="Proteomes" id="UP000683360">
    <property type="component" value="Unassembled WGS sequence"/>
</dbReference>
<dbReference type="GO" id="GO:0001965">
    <property type="term" value="F:G-protein alpha-subunit binding"/>
    <property type="evidence" value="ECO:0007669"/>
    <property type="project" value="TreeGrafter"/>
</dbReference>
<dbReference type="GO" id="GO:0071277">
    <property type="term" value="P:cellular response to calcium ion"/>
    <property type="evidence" value="ECO:0007669"/>
    <property type="project" value="TreeGrafter"/>
</dbReference>
<protein>
    <submittedName>
        <fullName evidence="5">ADGRV1</fullName>
    </submittedName>
</protein>
<dbReference type="Gene3D" id="2.60.120.200">
    <property type="match status" value="2"/>
</dbReference>
<evidence type="ECO:0000256" key="1">
    <source>
        <dbReference type="ARBA" id="ARBA00022729"/>
    </source>
</evidence>
<dbReference type="EMBL" id="CAJPWZ010003331">
    <property type="protein sequence ID" value="CAG2257628.1"/>
    <property type="molecule type" value="Genomic_DNA"/>
</dbReference>
<dbReference type="PANTHER" id="PTHR46682:SF1">
    <property type="entry name" value="ADHESION G-PROTEIN COUPLED RECEPTOR V1"/>
    <property type="match status" value="1"/>
</dbReference>
<name>A0A8S3VIU3_MYTED</name>
<sequence length="986" mass="108236">MNPIYNHGLVPPSMLNEVFSEGSSPIDIVIDRNGGSLVTRHVQYTVVPNGAAEFYGYTNVLKFEPGIMKMSAALLPIADGIPEKEERFTLTLNSYGNSTSDIGSRSQITIDILENDNPYGLIQFEDDPPVLYMDESTLSGTVTNLISVQRTQGTFGSITVAWDIIPSNQQDLTPLSGSITFGESQGQGTIQITTVPDDIPESAENFTIQLNNPTGGAELGSRQTFTIIINQNDFPVYFQESVYHVAEGSLLTVTIHREGDASKQETVKYRTLDGTALVGDYNKLTNQDAVFAVGKTDVSFQVVINEDTLPEGNETFFIEIFQIMGDLVTTRGSNCSIVILANDNAYGIFKLSPPLSVRVEEGSHLELTILRDGGVYGEVEVSWEIIDVLTNKMPPDGSQFDKSNGTVLFTEGLHRQTFTIFPRSDLAPEKERVYTVRLHDIEVVVGRTDVELASLAGTDLEVTLTIEESDDPYGRFAFAYNSTEVTIAEDYYPGEQSKTEAKLVVERRMGGFGNVQVVWEIYTYQVAVTMPSVYDLLLIAEPSSDVGKTPGKRRPYTGTDVMYFDGAVSNCLGKSSDRQPPPEDLKNGYTISAWIQPFADLNSYIVAKTTDDGSRFYKYTQGHYRKQWCHILNNQQISVTTNTNIKDGGWHHILVTVDSVSISFYLDGGVLDGGVLGTNSRSSSISFYLDGGVLGTKLLNSQPLIDLTGRLHVGAIAPGNEMFIGYLQDVRIYTRKLTTIEMNEVYNLPSKTDLSPVSGYLSYHEALREQTIVVTASQDLEEENNEMFTVMLLTANNGGTLSKTDRISRITIEKSDNANGVFSIRTCSPSQALTETTTVSCTVDRQREMTTFTLTVKDDDIPEVDEIFHIRLLTVASTDGSQGPTNTSGASIDLSKSSSVFTILKNDHSNGVLQFSNRTRPPTPDEGILPVAKEEPTIKVYEEAGTIALMVVRAQGTAGFVTVEWRTTDGTAKSSGISTPDYQVCF</sequence>
<gene>
    <name evidence="5" type="ORF">MEDL_68967</name>
</gene>
<proteinExistence type="predicted"/>
<keyword evidence="2" id="KW-0677">Repeat</keyword>
<keyword evidence="3" id="KW-0106">Calcium</keyword>
<dbReference type="GO" id="GO:0005737">
    <property type="term" value="C:cytoplasm"/>
    <property type="evidence" value="ECO:0007669"/>
    <property type="project" value="TreeGrafter"/>
</dbReference>
<dbReference type="GO" id="GO:0016020">
    <property type="term" value="C:membrane"/>
    <property type="evidence" value="ECO:0007669"/>
    <property type="project" value="InterPro"/>
</dbReference>
<organism evidence="5 6">
    <name type="scientific">Mytilus edulis</name>
    <name type="common">Blue mussel</name>
    <dbReference type="NCBI Taxonomy" id="6550"/>
    <lineage>
        <taxon>Eukaryota</taxon>
        <taxon>Metazoa</taxon>
        <taxon>Spiralia</taxon>
        <taxon>Lophotrochozoa</taxon>
        <taxon>Mollusca</taxon>
        <taxon>Bivalvia</taxon>
        <taxon>Autobranchia</taxon>
        <taxon>Pteriomorphia</taxon>
        <taxon>Mytilida</taxon>
        <taxon>Mytiloidea</taxon>
        <taxon>Mytilidae</taxon>
        <taxon>Mytilinae</taxon>
        <taxon>Mytilus</taxon>
    </lineage>
</organism>
<dbReference type="SMART" id="SM00237">
    <property type="entry name" value="Calx_beta"/>
    <property type="match status" value="3"/>
</dbReference>
<dbReference type="PANTHER" id="PTHR46682">
    <property type="entry name" value="ADHESION G-PROTEIN COUPLED RECEPTOR V1"/>
    <property type="match status" value="1"/>
</dbReference>
<feature type="domain" description="Calx-beta" evidence="4">
    <location>
        <begin position="225"/>
        <end position="321"/>
    </location>
</feature>
<dbReference type="GO" id="GO:0010855">
    <property type="term" value="F:adenylate cyclase inhibitor activity"/>
    <property type="evidence" value="ECO:0007669"/>
    <property type="project" value="TreeGrafter"/>
</dbReference>
<dbReference type="InterPro" id="IPR003644">
    <property type="entry name" value="Calx_beta"/>
</dbReference>
<dbReference type="AlphaFoldDB" id="A0A8S3VIU3"/>
<dbReference type="SUPFAM" id="SSF141072">
    <property type="entry name" value="CalX-like"/>
    <property type="match status" value="7"/>
</dbReference>
<evidence type="ECO:0000259" key="4">
    <source>
        <dbReference type="SMART" id="SM00237"/>
    </source>
</evidence>
<comment type="caution">
    <text evidence="5">The sequence shown here is derived from an EMBL/GenBank/DDBJ whole genome shotgun (WGS) entry which is preliminary data.</text>
</comment>
<dbReference type="SUPFAM" id="SSF49899">
    <property type="entry name" value="Concanavalin A-like lectins/glucanases"/>
    <property type="match status" value="1"/>
</dbReference>
<evidence type="ECO:0000313" key="5">
    <source>
        <dbReference type="EMBL" id="CAG2257628.1"/>
    </source>
</evidence>
<accession>A0A8S3VIU3</accession>
<feature type="domain" description="Calx-beta" evidence="4">
    <location>
        <begin position="108"/>
        <end position="211"/>
    </location>
</feature>
<dbReference type="FunFam" id="2.60.40.2030:FF:000007">
    <property type="entry name" value="Adhesion G-protein coupled receptor V1"/>
    <property type="match status" value="1"/>
</dbReference>
<keyword evidence="6" id="KW-1185">Reference proteome</keyword>
<dbReference type="InterPro" id="IPR026919">
    <property type="entry name" value="ADGRV1"/>
</dbReference>